<feature type="compositionally biased region" description="Basic and acidic residues" evidence="1">
    <location>
        <begin position="436"/>
        <end position="448"/>
    </location>
</feature>
<evidence type="ECO:0000313" key="5">
    <source>
        <dbReference type="Proteomes" id="UP001343257"/>
    </source>
</evidence>
<feature type="domain" description="TerB N-terminal" evidence="2">
    <location>
        <begin position="72"/>
        <end position="270"/>
    </location>
</feature>
<feature type="domain" description="TerB-C" evidence="3">
    <location>
        <begin position="364"/>
        <end position="538"/>
    </location>
</feature>
<evidence type="ECO:0000259" key="2">
    <source>
        <dbReference type="Pfam" id="PF13208"/>
    </source>
</evidence>
<evidence type="ECO:0000256" key="1">
    <source>
        <dbReference type="SAM" id="MobiDB-lite"/>
    </source>
</evidence>
<name>A0ABU6PYZ0_9BACL</name>
<dbReference type="Pfam" id="PF15615">
    <property type="entry name" value="TerB_C"/>
    <property type="match status" value="1"/>
</dbReference>
<dbReference type="RefSeq" id="WP_328280608.1">
    <property type="nucleotide sequence ID" value="NZ_JARTLD010000049.1"/>
</dbReference>
<comment type="caution">
    <text evidence="4">The sequence shown here is derived from an EMBL/GenBank/DDBJ whole genome shotgun (WGS) entry which is preliminary data.</text>
</comment>
<sequence>MPRLYYNKKQNKYSTGTVMCDFMEWDKKPLDFAEIDMKDEPAQDGAGLRSLAIPQRKESPAVERIPFVKALSREQQFVQQARALEERRGEQAPFVPFMSYWPTYEQMSEAQRSWYFYWRSEVRDGHYLFTDLSYVFVYLYELIHGIGWQDPYHGYALWMGIWEAYGTRYPKLNAYLADWVCDFVLVHHLNIPLMDILFRSDTARTHELFDLELSRLLRENPASLTFGQVMTLSDYDMQRSKFYQDGGNALMEEYVPKVLAIVDSYMQKTTGQTLVDTFYKGPKKKIERYLFRSAIYDASLYGRTFTLRLDQVRKCAPLRYYITQLVRCTENKLRELRQFKGRLRGVSLKSETETLIQRYLEREYQAAKPVLPAISIDAEKLALLQQDSKEVRSMLTVEAWEDEPDSQAKEVSDPDMAVGKEGWTHDAPLQGTLHEVSPKSDEDVGRLPEDPSFVWKTAGLDEDWTQLAEQLGQAHLEVLYALKSHASAHELEQIAETYGTMPELLLDEINGIAMETIGDLVIDGERISEEYENYFESLTR</sequence>
<reference evidence="4 5" key="1">
    <citation type="submission" date="2023-03" db="EMBL/GenBank/DDBJ databases">
        <title>Bacillus Genome Sequencing.</title>
        <authorList>
            <person name="Dunlap C."/>
        </authorList>
    </citation>
    <scope>NUCLEOTIDE SEQUENCE [LARGE SCALE GENOMIC DNA]</scope>
    <source>
        <strain evidence="4 5">NRS-52</strain>
    </source>
</reference>
<keyword evidence="5" id="KW-1185">Reference proteome</keyword>
<dbReference type="EMBL" id="JARTLD010000049">
    <property type="protein sequence ID" value="MED5019542.1"/>
    <property type="molecule type" value="Genomic_DNA"/>
</dbReference>
<proteinExistence type="predicted"/>
<evidence type="ECO:0000313" key="4">
    <source>
        <dbReference type="EMBL" id="MED5019542.1"/>
    </source>
</evidence>
<evidence type="ECO:0000259" key="3">
    <source>
        <dbReference type="Pfam" id="PF15615"/>
    </source>
</evidence>
<dbReference type="Pfam" id="PF13208">
    <property type="entry name" value="TerB_N"/>
    <property type="match status" value="1"/>
</dbReference>
<dbReference type="InterPro" id="IPR025266">
    <property type="entry name" value="TerB_N"/>
</dbReference>
<organism evidence="4 5">
    <name type="scientific">Paenibacillus chibensis</name>
    <dbReference type="NCBI Taxonomy" id="59846"/>
    <lineage>
        <taxon>Bacteria</taxon>
        <taxon>Bacillati</taxon>
        <taxon>Bacillota</taxon>
        <taxon>Bacilli</taxon>
        <taxon>Bacillales</taxon>
        <taxon>Paenibacillaceae</taxon>
        <taxon>Paenibacillus</taxon>
    </lineage>
</organism>
<gene>
    <name evidence="4" type="ORF">P9847_19745</name>
</gene>
<protein>
    <submittedName>
        <fullName evidence="4">TerB N-terminal domain-containing protein</fullName>
    </submittedName>
</protein>
<feature type="region of interest" description="Disordered" evidence="1">
    <location>
        <begin position="423"/>
        <end position="448"/>
    </location>
</feature>
<accession>A0ABU6PYZ0</accession>
<dbReference type="InterPro" id="IPR028932">
    <property type="entry name" value="TerB-C"/>
</dbReference>
<dbReference type="Proteomes" id="UP001343257">
    <property type="component" value="Unassembled WGS sequence"/>
</dbReference>